<accession>E8PNG6</accession>
<evidence type="ECO:0000313" key="1">
    <source>
        <dbReference type="EMBL" id="ADW21441.1"/>
    </source>
</evidence>
<evidence type="ECO:0000313" key="2">
    <source>
        <dbReference type="Proteomes" id="UP000008087"/>
    </source>
</evidence>
<dbReference type="Proteomes" id="UP000008087">
    <property type="component" value="Chromosome"/>
</dbReference>
<reference evidence="2" key="1">
    <citation type="submission" date="2010-03" db="EMBL/GenBank/DDBJ databases">
        <title>The genome sequence of Thermus scotoductus SA-01.</title>
        <authorList>
            <person name="Gounder K."/>
            <person name="Liesegang H."/>
            <person name="Brzuszkiewicz E."/>
            <person name="Wollherr A."/>
            <person name="Daniel R."/>
            <person name="Gottschalk G."/>
            <person name="van Heerden E."/>
            <person name="Litthauer D."/>
        </authorList>
    </citation>
    <scope>NUCLEOTIDE SEQUENCE [LARGE SCALE GENOMIC DNA]</scope>
    <source>
        <strain evidence="2">ATCC 700910 / SA-01</strain>
    </source>
</reference>
<gene>
    <name evidence="1" type="ordered locus">TSC_c08150</name>
</gene>
<dbReference type="STRING" id="743525.TSC_c08150"/>
<dbReference type="HOGENOM" id="CLU_3259120_0_0_0"/>
<name>E8PNG6_THESS</name>
<reference evidence="1 2" key="2">
    <citation type="journal article" date="2011" name="BMC Genomics">
        <title>Sequence of the hyperplastic genome of the naturally competent Thermus scotoductus SA-01.</title>
        <authorList>
            <person name="Gounder K."/>
            <person name="Brzuszkiewicz E."/>
            <person name="Liesegang H."/>
            <person name="Wollherr A."/>
            <person name="Daniel R."/>
            <person name="Gottschalk G."/>
            <person name="Reva O."/>
            <person name="Kumwenda B."/>
            <person name="Srivastava M."/>
            <person name="Bricio C."/>
            <person name="Berenguer J."/>
            <person name="van Heerden E."/>
            <person name="Litthauer D."/>
        </authorList>
    </citation>
    <scope>NUCLEOTIDE SEQUENCE [LARGE SCALE GENOMIC DNA]</scope>
    <source>
        <strain evidence="2">ATCC 700910 / SA-01</strain>
    </source>
</reference>
<dbReference type="EMBL" id="CP001962">
    <property type="protein sequence ID" value="ADW21441.1"/>
    <property type="molecule type" value="Genomic_DNA"/>
</dbReference>
<evidence type="ECO:0008006" key="3">
    <source>
        <dbReference type="Google" id="ProtNLM"/>
    </source>
</evidence>
<organism evidence="1 2">
    <name type="scientific">Thermus scotoductus (strain ATCC 700910 / SA-01)</name>
    <dbReference type="NCBI Taxonomy" id="743525"/>
    <lineage>
        <taxon>Bacteria</taxon>
        <taxon>Thermotogati</taxon>
        <taxon>Deinococcota</taxon>
        <taxon>Deinococci</taxon>
        <taxon>Thermales</taxon>
        <taxon>Thermaceae</taxon>
        <taxon>Thermus</taxon>
    </lineage>
</organism>
<dbReference type="AlphaFoldDB" id="E8PNG6"/>
<dbReference type="KEGG" id="tsc:TSC_c08150"/>
<protein>
    <recommendedName>
        <fullName evidence="3">Metal-dependent hydrolase</fullName>
    </recommendedName>
</protein>
<sequence length="42" mass="4758">MHELLHLKIPNHGRLFKALLKAYLELGKDPGVEPSPREAKPL</sequence>
<proteinExistence type="predicted"/>